<proteinExistence type="predicted"/>
<reference evidence="2 3" key="1">
    <citation type="submission" date="2018-02" db="EMBL/GenBank/DDBJ databases">
        <title>Novel Leptospira species isolated from soil and water in Japan.</title>
        <authorList>
            <person name="Nakao R."/>
            <person name="Masuzawa T."/>
        </authorList>
    </citation>
    <scope>NUCLEOTIDE SEQUENCE [LARGE SCALE GENOMIC DNA]</scope>
    <source>
        <strain evidence="2 3">YH101</strain>
    </source>
</reference>
<dbReference type="OrthoDB" id="345658at2"/>
<gene>
    <name evidence="2" type="ORF">LPTSP4_10990</name>
</gene>
<sequence length="238" mass="26736">MAKKDNIKIFTTALLVVLLISSIFLAFVYRSEIYQKMQAMDKGAKDAVPDRLIEREEKKETATLPKSETKVDAPQPKQNDLAEIPSFEEMEPDNSNRNQTSVSVTQAAKTKKQKKTESSQVETQTPTEPEIKIEKVPQRATPESLPKQTALTNQTKKKKTKQVVPSVVTTSQQSSKKKTKVVASTPKKNPKPESKSPSLEARIQAIETKLSLQNEKNDKRFTDIETRLDRLEKSLSAP</sequence>
<keyword evidence="3" id="KW-1185">Reference proteome</keyword>
<accession>A0A2P2DY91</accession>
<feature type="compositionally biased region" description="Low complexity" evidence="1">
    <location>
        <begin position="162"/>
        <end position="174"/>
    </location>
</feature>
<name>A0A2P2DY91_9LEPT</name>
<dbReference type="EMBL" id="BFBB01000003">
    <property type="protein sequence ID" value="GBF49583.1"/>
    <property type="molecule type" value="Genomic_DNA"/>
</dbReference>
<dbReference type="RefSeq" id="WP_108974591.1">
    <property type="nucleotide sequence ID" value="NZ_BFBB01000003.1"/>
</dbReference>
<dbReference type="AlphaFoldDB" id="A0A2P2DY91"/>
<feature type="region of interest" description="Disordered" evidence="1">
    <location>
        <begin position="40"/>
        <end position="200"/>
    </location>
</feature>
<evidence type="ECO:0000313" key="3">
    <source>
        <dbReference type="Proteomes" id="UP000245133"/>
    </source>
</evidence>
<feature type="compositionally biased region" description="Basic and acidic residues" evidence="1">
    <location>
        <begin position="42"/>
        <end position="71"/>
    </location>
</feature>
<evidence type="ECO:0000256" key="1">
    <source>
        <dbReference type="SAM" id="MobiDB-lite"/>
    </source>
</evidence>
<dbReference type="Proteomes" id="UP000245133">
    <property type="component" value="Unassembled WGS sequence"/>
</dbReference>
<protein>
    <submittedName>
        <fullName evidence="2">Uncharacterized protein</fullName>
    </submittedName>
</protein>
<evidence type="ECO:0000313" key="2">
    <source>
        <dbReference type="EMBL" id="GBF49583.1"/>
    </source>
</evidence>
<feature type="compositionally biased region" description="Polar residues" evidence="1">
    <location>
        <begin position="93"/>
        <end position="102"/>
    </location>
</feature>
<comment type="caution">
    <text evidence="2">The sequence shown here is derived from an EMBL/GenBank/DDBJ whole genome shotgun (WGS) entry which is preliminary data.</text>
</comment>
<organism evidence="2 3">
    <name type="scientific">Leptospira ryugenii</name>
    <dbReference type="NCBI Taxonomy" id="1917863"/>
    <lineage>
        <taxon>Bacteria</taxon>
        <taxon>Pseudomonadati</taxon>
        <taxon>Spirochaetota</taxon>
        <taxon>Spirochaetia</taxon>
        <taxon>Leptospirales</taxon>
        <taxon>Leptospiraceae</taxon>
        <taxon>Leptospira</taxon>
    </lineage>
</organism>